<gene>
    <name evidence="10" type="ORF">AAIA72_16455</name>
</gene>
<evidence type="ECO:0000259" key="9">
    <source>
        <dbReference type="Pfam" id="PF25963"/>
    </source>
</evidence>
<evidence type="ECO:0000259" key="7">
    <source>
        <dbReference type="Pfam" id="PF25876"/>
    </source>
</evidence>
<evidence type="ECO:0000256" key="3">
    <source>
        <dbReference type="ARBA" id="ARBA00022692"/>
    </source>
</evidence>
<dbReference type="InterPro" id="IPR058624">
    <property type="entry name" value="MdtA-like_HH"/>
</dbReference>
<dbReference type="InterPro" id="IPR058634">
    <property type="entry name" value="AaeA-lik-b-barrel"/>
</dbReference>
<dbReference type="Pfam" id="PF25963">
    <property type="entry name" value="Beta-barrel_AAEA"/>
    <property type="match status" value="1"/>
</dbReference>
<keyword evidence="5" id="KW-0472">Membrane</keyword>
<dbReference type="Gene3D" id="2.40.50.100">
    <property type="match status" value="1"/>
</dbReference>
<keyword evidence="4" id="KW-1133">Transmembrane helix</keyword>
<dbReference type="Pfam" id="PF25917">
    <property type="entry name" value="BSH_RND"/>
    <property type="match status" value="1"/>
</dbReference>
<feature type="coiled-coil region" evidence="6">
    <location>
        <begin position="80"/>
        <end position="184"/>
    </location>
</feature>
<dbReference type="Gene3D" id="6.10.140.1990">
    <property type="match status" value="1"/>
</dbReference>
<dbReference type="GO" id="GO:1990195">
    <property type="term" value="C:macrolide transmembrane transporter complex"/>
    <property type="evidence" value="ECO:0007669"/>
    <property type="project" value="InterPro"/>
</dbReference>
<dbReference type="InterPro" id="IPR058625">
    <property type="entry name" value="MdtA-like_BSH"/>
</dbReference>
<evidence type="ECO:0000256" key="6">
    <source>
        <dbReference type="SAM" id="Coils"/>
    </source>
</evidence>
<dbReference type="PANTHER" id="PTHR30386:SF26">
    <property type="entry name" value="TRANSPORT PROTEIN COMB"/>
    <property type="match status" value="1"/>
</dbReference>
<evidence type="ECO:0000313" key="10">
    <source>
        <dbReference type="EMBL" id="XDT72366.1"/>
    </source>
</evidence>
<evidence type="ECO:0000259" key="8">
    <source>
        <dbReference type="Pfam" id="PF25917"/>
    </source>
</evidence>
<sequence length="374" mass="40257">MTATRKLTLIFLIAGLALGTWVWLHQNEEKTDDAFIERDVTWLAPRVAGPLIRVAVTENAQVSEGDLIAEIDPAPFRLAVQQAEAARDEAASGVARAEAALAAFRAQQAADERTAEQAIAVARADLNATRAQRAQLQTELAQARRDAKRYAQLARQRQVSQQQLDQAQTRVSALEAQVASLDAAVEVKVQAVAEAEAHRDAVLARRSLETVRLAEVKAAQATLEAARARVESARLDLSHTRILAPADGVVTHIEVHPGSQVGPTRPVAILVSGQPWLKANFKETQLARMKAGQPVRIELDSLPDQVLTGRVASFQPGTGARFSVLPPENASGNFVKVVQRVPVRIELDTPLPEGRELAAGLSATVVVDTGRDAD</sequence>
<dbReference type="InterPro" id="IPR050739">
    <property type="entry name" value="MFP"/>
</dbReference>
<dbReference type="KEGG" id="tcd:AAIA72_16455"/>
<protein>
    <submittedName>
        <fullName evidence="10">HlyD family secretion protein</fullName>
    </submittedName>
</protein>
<feature type="domain" description="Multidrug resistance protein MdtA-like alpha-helical hairpin" evidence="7">
    <location>
        <begin position="126"/>
        <end position="186"/>
    </location>
</feature>
<comment type="similarity">
    <text evidence="2">Belongs to the membrane fusion protein (MFP) (TC 8.A.1) family.</text>
</comment>
<dbReference type="AlphaFoldDB" id="A0AB39UWM1"/>
<evidence type="ECO:0000256" key="5">
    <source>
        <dbReference type="ARBA" id="ARBA00023136"/>
    </source>
</evidence>
<organism evidence="10">
    <name type="scientific">Thermohahella caldifontis</name>
    <dbReference type="NCBI Taxonomy" id="3142973"/>
    <lineage>
        <taxon>Bacteria</taxon>
        <taxon>Pseudomonadati</taxon>
        <taxon>Pseudomonadota</taxon>
        <taxon>Gammaproteobacteria</taxon>
        <taxon>Oceanospirillales</taxon>
        <taxon>Hahellaceae</taxon>
        <taxon>Thermohahella</taxon>
    </lineage>
</organism>
<dbReference type="GO" id="GO:0019898">
    <property type="term" value="C:extrinsic component of membrane"/>
    <property type="evidence" value="ECO:0007669"/>
    <property type="project" value="InterPro"/>
</dbReference>
<evidence type="ECO:0000256" key="4">
    <source>
        <dbReference type="ARBA" id="ARBA00022989"/>
    </source>
</evidence>
<dbReference type="Pfam" id="PF25876">
    <property type="entry name" value="HH_MFP_RND"/>
    <property type="match status" value="1"/>
</dbReference>
<dbReference type="GO" id="GO:1990961">
    <property type="term" value="P:xenobiotic detoxification by transmembrane export across the plasma membrane"/>
    <property type="evidence" value="ECO:0007669"/>
    <property type="project" value="InterPro"/>
</dbReference>
<feature type="domain" description="p-hydroxybenzoic acid efflux pump subunit AaeA-like beta-barrel" evidence="9">
    <location>
        <begin position="277"/>
        <end position="367"/>
    </location>
</feature>
<accession>A0AB39UWM1</accession>
<evidence type="ECO:0000256" key="1">
    <source>
        <dbReference type="ARBA" id="ARBA00004167"/>
    </source>
</evidence>
<comment type="subcellular location">
    <subcellularLocation>
        <location evidence="1">Membrane</location>
        <topology evidence="1">Single-pass membrane protein</topology>
    </subcellularLocation>
</comment>
<keyword evidence="3" id="KW-0812">Transmembrane</keyword>
<dbReference type="RefSeq" id="WP_369601376.1">
    <property type="nucleotide sequence ID" value="NZ_CP154858.1"/>
</dbReference>
<evidence type="ECO:0000256" key="2">
    <source>
        <dbReference type="ARBA" id="ARBA00009477"/>
    </source>
</evidence>
<reference evidence="10" key="1">
    <citation type="submission" date="2024-05" db="EMBL/GenBank/DDBJ databases">
        <title>Genome sequencing of novel strain.</title>
        <authorList>
            <person name="Ganbat D."/>
            <person name="Ganbat S."/>
            <person name="Lee S.-J."/>
        </authorList>
    </citation>
    <scope>NUCLEOTIDE SEQUENCE</scope>
    <source>
        <strain evidence="10">SMD15-11</strain>
    </source>
</reference>
<dbReference type="InterPro" id="IPR030190">
    <property type="entry name" value="MacA_alpha-hairpin_sf"/>
</dbReference>
<dbReference type="Gene3D" id="1.10.287.470">
    <property type="entry name" value="Helix hairpin bin"/>
    <property type="match status" value="1"/>
</dbReference>
<dbReference type="EMBL" id="CP154858">
    <property type="protein sequence ID" value="XDT72366.1"/>
    <property type="molecule type" value="Genomic_DNA"/>
</dbReference>
<feature type="domain" description="Multidrug resistance protein MdtA-like barrel-sandwich hybrid" evidence="8">
    <location>
        <begin position="44"/>
        <end position="270"/>
    </location>
</feature>
<proteinExistence type="inferred from homology"/>
<name>A0AB39UWM1_9GAMM</name>
<dbReference type="PANTHER" id="PTHR30386">
    <property type="entry name" value="MEMBRANE FUSION SUBUNIT OF EMRAB-TOLC MULTIDRUG EFFLUX PUMP"/>
    <property type="match status" value="1"/>
</dbReference>
<dbReference type="SUPFAM" id="SSF111369">
    <property type="entry name" value="HlyD-like secretion proteins"/>
    <property type="match status" value="2"/>
</dbReference>
<dbReference type="Gene3D" id="2.40.30.170">
    <property type="match status" value="1"/>
</dbReference>
<keyword evidence="6" id="KW-0175">Coiled coil</keyword>